<keyword evidence="3" id="KW-1185">Reference proteome</keyword>
<dbReference type="InterPro" id="IPR002048">
    <property type="entry name" value="EF_hand_dom"/>
</dbReference>
<sequence length="517" mass="59802">MLPFRTLWYVFKQNSTDKNYHTDEEVRKSLHFFNIYPSRSQVSDAVHEACAVANRKDDNKVNFGEFCLIVAEMKKEYRNSSLPSRPLSLLSEKTGECAVKFFLGGSCNPTTWRADIALPYLEKNKITYYNPQRDDWNESLVEIENEAKENADILLFVIENTTRSTASMVEAANLAARGRPLILVVKAFEGPEQLVAGEKLSSTEYDDLCRSQAFLIHLVERKGLPVFNDLPTALECLKRVLYENINIEDLSTADGAIPVKCPHVRIGQKFKIVKEVFDTFDEKGKGKLNKDVMRKAFKQLTSRDLPAWLYEFENKLNMEEYSLEEFYCLLAEFHYHQNVSFTRDAWEKVKSFSRYFYNLIFGKAYQLSNYYCESYDVYLGGTCANSNWREKIAVPIFEDNGLTYYNPYLNKWTTRYIAREAALKDRCRVLLYVITDDSRGISSMLEAAYYYGLGCKVILCVMRIERDRINNEILSETAKKDYNRARTYLEEITKGGSLFNNVEDAVKATITAVQRSR</sequence>
<name>A0A7I8VZW2_9ANNE</name>
<protein>
    <submittedName>
        <fullName evidence="2">DgyrCDS9952</fullName>
    </submittedName>
</protein>
<feature type="domain" description="EF-hand" evidence="1">
    <location>
        <begin position="268"/>
        <end position="303"/>
    </location>
</feature>
<dbReference type="InterPro" id="IPR039470">
    <property type="entry name" value="Nuc_deoxyri_tr2"/>
</dbReference>
<organism evidence="2 3">
    <name type="scientific">Dimorphilus gyrociliatus</name>
    <dbReference type="NCBI Taxonomy" id="2664684"/>
    <lineage>
        <taxon>Eukaryota</taxon>
        <taxon>Metazoa</taxon>
        <taxon>Spiralia</taxon>
        <taxon>Lophotrochozoa</taxon>
        <taxon>Annelida</taxon>
        <taxon>Polychaeta</taxon>
        <taxon>Polychaeta incertae sedis</taxon>
        <taxon>Dinophilidae</taxon>
        <taxon>Dimorphilus</taxon>
    </lineage>
</organism>
<dbReference type="EMBL" id="CAJFCJ010000014">
    <property type="protein sequence ID" value="CAD5121444.1"/>
    <property type="molecule type" value="Genomic_DNA"/>
</dbReference>
<reference evidence="2 3" key="1">
    <citation type="submission" date="2020-08" db="EMBL/GenBank/DDBJ databases">
        <authorList>
            <person name="Hejnol A."/>
        </authorList>
    </citation>
    <scope>NUCLEOTIDE SEQUENCE [LARGE SCALE GENOMIC DNA]</scope>
</reference>
<accession>A0A7I8VZW2</accession>
<dbReference type="Proteomes" id="UP000549394">
    <property type="component" value="Unassembled WGS sequence"/>
</dbReference>
<dbReference type="AlphaFoldDB" id="A0A7I8VZW2"/>
<dbReference type="OrthoDB" id="6493944at2759"/>
<dbReference type="Pfam" id="PF15891">
    <property type="entry name" value="Nuc_deoxyri_tr2"/>
    <property type="match status" value="2"/>
</dbReference>
<gene>
    <name evidence="2" type="ORF">DGYR_LOCUS9398</name>
</gene>
<dbReference type="PANTHER" id="PTHR36300:SF1">
    <property type="entry name" value="RAW, ISOFORM A"/>
    <property type="match status" value="1"/>
</dbReference>
<dbReference type="SUPFAM" id="SSF47473">
    <property type="entry name" value="EF-hand"/>
    <property type="match status" value="1"/>
</dbReference>
<evidence type="ECO:0000313" key="2">
    <source>
        <dbReference type="EMBL" id="CAD5121444.1"/>
    </source>
</evidence>
<dbReference type="InterPro" id="IPR011992">
    <property type="entry name" value="EF-hand-dom_pair"/>
</dbReference>
<comment type="caution">
    <text evidence="2">The sequence shown here is derived from an EMBL/GenBank/DDBJ whole genome shotgun (WGS) entry which is preliminary data.</text>
</comment>
<proteinExistence type="predicted"/>
<dbReference type="Gene3D" id="3.40.50.450">
    <property type="match status" value="2"/>
</dbReference>
<dbReference type="PROSITE" id="PS50222">
    <property type="entry name" value="EF_HAND_2"/>
    <property type="match status" value="1"/>
</dbReference>
<evidence type="ECO:0000313" key="3">
    <source>
        <dbReference type="Proteomes" id="UP000549394"/>
    </source>
</evidence>
<dbReference type="PANTHER" id="PTHR36300">
    <property type="entry name" value="RAW, ISOFORM A"/>
    <property type="match status" value="1"/>
</dbReference>
<evidence type="ECO:0000259" key="1">
    <source>
        <dbReference type="PROSITE" id="PS50222"/>
    </source>
</evidence>
<dbReference type="GO" id="GO:0005509">
    <property type="term" value="F:calcium ion binding"/>
    <property type="evidence" value="ECO:0007669"/>
    <property type="project" value="InterPro"/>
</dbReference>
<dbReference type="GO" id="GO:0005886">
    <property type="term" value="C:plasma membrane"/>
    <property type="evidence" value="ECO:0007669"/>
    <property type="project" value="TreeGrafter"/>
</dbReference>